<dbReference type="HOGENOM" id="CLU_307375_0_0_1"/>
<dbReference type="InterPro" id="IPR036047">
    <property type="entry name" value="F-box-like_dom_sf"/>
</dbReference>
<feature type="domain" description="F-box" evidence="2">
    <location>
        <begin position="405"/>
        <end position="454"/>
    </location>
</feature>
<evidence type="ECO:0000259" key="2">
    <source>
        <dbReference type="PROSITE" id="PS50181"/>
    </source>
</evidence>
<name>A0A067Q310_9AGAM</name>
<dbReference type="InterPro" id="IPR050300">
    <property type="entry name" value="GDXG_lipolytic_enzyme"/>
</dbReference>
<evidence type="ECO:0000313" key="4">
    <source>
        <dbReference type="Proteomes" id="UP000027265"/>
    </source>
</evidence>
<dbReference type="Gene3D" id="3.40.50.1820">
    <property type="entry name" value="alpha/beta hydrolase"/>
    <property type="match status" value="1"/>
</dbReference>
<dbReference type="GO" id="GO:0016787">
    <property type="term" value="F:hydrolase activity"/>
    <property type="evidence" value="ECO:0007669"/>
    <property type="project" value="UniProtKB-KW"/>
</dbReference>
<dbReference type="EMBL" id="KL197718">
    <property type="protein sequence ID" value="KDQ57882.1"/>
    <property type="molecule type" value="Genomic_DNA"/>
</dbReference>
<dbReference type="SUPFAM" id="SSF81383">
    <property type="entry name" value="F-box domain"/>
    <property type="match status" value="1"/>
</dbReference>
<dbReference type="AlphaFoldDB" id="A0A067Q310"/>
<organism evidence="3 4">
    <name type="scientific">Jaapia argillacea MUCL 33604</name>
    <dbReference type="NCBI Taxonomy" id="933084"/>
    <lineage>
        <taxon>Eukaryota</taxon>
        <taxon>Fungi</taxon>
        <taxon>Dikarya</taxon>
        <taxon>Basidiomycota</taxon>
        <taxon>Agaricomycotina</taxon>
        <taxon>Agaricomycetes</taxon>
        <taxon>Agaricomycetidae</taxon>
        <taxon>Jaapiales</taxon>
        <taxon>Jaapiaceae</taxon>
        <taxon>Jaapia</taxon>
    </lineage>
</organism>
<dbReference type="STRING" id="933084.A0A067Q310"/>
<dbReference type="InParanoid" id="A0A067Q310"/>
<proteinExistence type="predicted"/>
<evidence type="ECO:0000313" key="3">
    <source>
        <dbReference type="EMBL" id="KDQ57882.1"/>
    </source>
</evidence>
<dbReference type="PROSITE" id="PS50181">
    <property type="entry name" value="FBOX"/>
    <property type="match status" value="1"/>
</dbReference>
<reference evidence="4" key="1">
    <citation type="journal article" date="2014" name="Proc. Natl. Acad. Sci. U.S.A.">
        <title>Extensive sampling of basidiomycete genomes demonstrates inadequacy of the white-rot/brown-rot paradigm for wood decay fungi.</title>
        <authorList>
            <person name="Riley R."/>
            <person name="Salamov A.A."/>
            <person name="Brown D.W."/>
            <person name="Nagy L.G."/>
            <person name="Floudas D."/>
            <person name="Held B.W."/>
            <person name="Levasseur A."/>
            <person name="Lombard V."/>
            <person name="Morin E."/>
            <person name="Otillar R."/>
            <person name="Lindquist E.A."/>
            <person name="Sun H."/>
            <person name="LaButti K.M."/>
            <person name="Schmutz J."/>
            <person name="Jabbour D."/>
            <person name="Luo H."/>
            <person name="Baker S.E."/>
            <person name="Pisabarro A.G."/>
            <person name="Walton J.D."/>
            <person name="Blanchette R.A."/>
            <person name="Henrissat B."/>
            <person name="Martin F."/>
            <person name="Cullen D."/>
            <person name="Hibbett D.S."/>
            <person name="Grigoriev I.V."/>
        </authorList>
    </citation>
    <scope>NUCLEOTIDE SEQUENCE [LARGE SCALE GENOMIC DNA]</scope>
    <source>
        <strain evidence="4">MUCL 33604</strain>
    </source>
</reference>
<dbReference type="InterPro" id="IPR029058">
    <property type="entry name" value="AB_hydrolase_fold"/>
</dbReference>
<dbReference type="PANTHER" id="PTHR48081">
    <property type="entry name" value="AB HYDROLASE SUPERFAMILY PROTEIN C4A8.06C"/>
    <property type="match status" value="1"/>
</dbReference>
<dbReference type="InterPro" id="IPR049492">
    <property type="entry name" value="BD-FAE-like_dom"/>
</dbReference>
<dbReference type="InterPro" id="IPR001810">
    <property type="entry name" value="F-box_dom"/>
</dbReference>
<gene>
    <name evidence="3" type="ORF">JAAARDRAFT_78398</name>
</gene>
<dbReference type="OrthoDB" id="433474at2759"/>
<dbReference type="SMART" id="SM00256">
    <property type="entry name" value="FBOX"/>
    <property type="match status" value="1"/>
</dbReference>
<keyword evidence="1" id="KW-0378">Hydrolase</keyword>
<protein>
    <recommendedName>
        <fullName evidence="2">F-box domain-containing protein</fullName>
    </recommendedName>
</protein>
<dbReference type="Pfam" id="PF20434">
    <property type="entry name" value="BD-FAE"/>
    <property type="match status" value="1"/>
</dbReference>
<keyword evidence="4" id="KW-1185">Reference proteome</keyword>
<accession>A0A067Q310</accession>
<evidence type="ECO:0000256" key="1">
    <source>
        <dbReference type="ARBA" id="ARBA00022801"/>
    </source>
</evidence>
<sequence length="962" mass="110172">MDFVAKTSETNIPDILGPTVDAFVLLLEKNREEIEKIPRRTFRYGEKDRNQLDVYYPIDTSLSSAPVLFFIYGGGFTTGDRIWAEPHSLGYASLGAFFAQRGFITVIPDYRLVPNVRYPEPAEDIRDAFLWVVMDYPTMKIPGSPAPDVHNIYAMAHSAGATHLTTVLFDAEVLSEPIRSQLIPRIQGIVLNGGAYHFRQPLADPEALSHYYGEPREMTKKEPLGLLEAADGDLISRLPEILLVQAEKEPKEIKIVGEDMRKVLQKRLEECGGGRGGWKEVKLTENKGHNHISSNWALGSGEGEEWGEVVTSSSRPQNPYGRLHRYPIYSFQRGRGVSEASEGSDDESWEETPWTTTSMLHLLSYRFGTLDRPRPAELKRWQRPAQVWIPDTRGKAPRGRNVGKLANIMSIPMDVFFEITSKLCPVDILQLGRASKRFRSTFMSRSSKHVWVAARRNVPGLPDCPPDLDEPQYANLLFEHNCLACGKSRANMVDYALRVRFCKPCFTENVPRGPTLLRPFGKKTDPIVFTLLPRSSIKHAPRISPADIASDSNDITNAYYRPEFNKVVRKYLAYEDDDDRCDRYVKERQELASQIMKSGEDLIKWAKTFRISKRGEARQRAENRKASITTKLKILGWDESSFPESWESYTWNKLVDQPRELTPRKTVVLQQVWDKIHRQLEHVLMATQQRREEEAYRLRLIKRGEEFRTVYAEFVANTNQSDRLVLPSFPDARGLHTVEWLLQEDRANIPMTQERWAANLEWFMVEAEAHKQRVKRDLVQILKRAKTDHHTLRTPFAIPAIEEDPDEKILFEASAFFTCIGGYYGCQKPRRYPEILGHLHLQEGRWSPHFVEAADVAEVTEYVLKTLGLKDDITSADLGALDGRFFCLCGAPRLQPMNFVNLIQHIVEELKWLYREGYFNPETGMNNEHDLKSSTPFVVLLPLEHPSRDKDEVDAVAALLFA</sequence>
<dbReference type="Proteomes" id="UP000027265">
    <property type="component" value="Unassembled WGS sequence"/>
</dbReference>
<dbReference type="SUPFAM" id="SSF53474">
    <property type="entry name" value="alpha/beta-Hydrolases"/>
    <property type="match status" value="1"/>
</dbReference>